<evidence type="ECO:0000313" key="3">
    <source>
        <dbReference type="Proteomes" id="UP000032702"/>
    </source>
</evidence>
<evidence type="ECO:0000256" key="1">
    <source>
        <dbReference type="SAM" id="MobiDB-lite"/>
    </source>
</evidence>
<name>Q08XL5_STIAD</name>
<comment type="caution">
    <text evidence="2">The sequence shown here is derived from an EMBL/GenBank/DDBJ whole genome shotgun (WGS) entry which is preliminary data.</text>
</comment>
<reference evidence="2 3" key="1">
    <citation type="submission" date="2006-04" db="EMBL/GenBank/DDBJ databases">
        <authorList>
            <person name="Nierman W.C."/>
        </authorList>
    </citation>
    <scope>NUCLEOTIDE SEQUENCE [LARGE SCALE GENOMIC DNA]</scope>
    <source>
        <strain evidence="2 3">DW4/3-1</strain>
    </source>
</reference>
<protein>
    <submittedName>
        <fullName evidence="2">Uncharacterized protein</fullName>
    </submittedName>
</protein>
<sequence>MSVLASTVVHSAGIQRGTIAVPKPALIAMRLEPRSLTVCVGEPCLERSQGKMNKLKIIGLMGFTFAALAACGPELTPEAMELEQASDPLQAPRPPSDDSGGGGGGISLPAPQPAPAPAPSAELTRYYGYLSQAGFYNSSQLGMVKEEVLCDVYVSQGAGTFNRGVTKTCTWQQTEPGWVLQSVSVEVPENKKGRGSYAYNTMAADGQFFMHIQETGDKWKAAIDLAAKAADVEVKQKLELDYQQHMERMVSLSANKNTVHLEVTANGGAFAKSAIRVILRGKKIRVE</sequence>
<dbReference type="Proteomes" id="UP000032702">
    <property type="component" value="Unassembled WGS sequence"/>
</dbReference>
<evidence type="ECO:0000313" key="2">
    <source>
        <dbReference type="EMBL" id="EAU65206.1"/>
    </source>
</evidence>
<dbReference type="EMBL" id="AAMD01000089">
    <property type="protein sequence ID" value="EAU65206.1"/>
    <property type="molecule type" value="Genomic_DNA"/>
</dbReference>
<dbReference type="AlphaFoldDB" id="Q08XL5"/>
<gene>
    <name evidence="2" type="ORF">STIAU_4041</name>
</gene>
<proteinExistence type="predicted"/>
<organism evidence="2 3">
    <name type="scientific">Stigmatella aurantiaca (strain DW4/3-1)</name>
    <dbReference type="NCBI Taxonomy" id="378806"/>
    <lineage>
        <taxon>Bacteria</taxon>
        <taxon>Pseudomonadati</taxon>
        <taxon>Myxococcota</taxon>
        <taxon>Myxococcia</taxon>
        <taxon>Myxococcales</taxon>
        <taxon>Cystobacterineae</taxon>
        <taxon>Archangiaceae</taxon>
        <taxon>Stigmatella</taxon>
    </lineage>
</organism>
<feature type="region of interest" description="Disordered" evidence="1">
    <location>
        <begin position="81"/>
        <end position="119"/>
    </location>
</feature>
<accession>Q08XL5</accession>